<accession>A0A0G4PQ04</accession>
<gene>
    <name evidence="1" type="ORF">PCAMFM013_S028g000002</name>
</gene>
<organism evidence="1 2">
    <name type="scientific">Penicillium camemberti (strain FM 013)</name>
    <dbReference type="NCBI Taxonomy" id="1429867"/>
    <lineage>
        <taxon>Eukaryota</taxon>
        <taxon>Fungi</taxon>
        <taxon>Dikarya</taxon>
        <taxon>Ascomycota</taxon>
        <taxon>Pezizomycotina</taxon>
        <taxon>Eurotiomycetes</taxon>
        <taxon>Eurotiomycetidae</taxon>
        <taxon>Eurotiales</taxon>
        <taxon>Aspergillaceae</taxon>
        <taxon>Penicillium</taxon>
    </lineage>
</organism>
<evidence type="ECO:0000313" key="1">
    <source>
        <dbReference type="EMBL" id="CRL28449.1"/>
    </source>
</evidence>
<keyword evidence="2" id="KW-1185">Reference proteome</keyword>
<reference evidence="1 2" key="1">
    <citation type="journal article" date="2014" name="Nat. Commun.">
        <title>Multiple recent horizontal transfers of a large genomic region in cheese making fungi.</title>
        <authorList>
            <person name="Cheeseman K."/>
            <person name="Ropars J."/>
            <person name="Renault P."/>
            <person name="Dupont J."/>
            <person name="Gouzy J."/>
            <person name="Branca A."/>
            <person name="Abraham A.L."/>
            <person name="Ceppi M."/>
            <person name="Conseiller E."/>
            <person name="Debuchy R."/>
            <person name="Malagnac F."/>
            <person name="Goarin A."/>
            <person name="Silar P."/>
            <person name="Lacoste S."/>
            <person name="Sallet E."/>
            <person name="Bensimon A."/>
            <person name="Giraud T."/>
            <person name="Brygoo Y."/>
        </authorList>
    </citation>
    <scope>NUCLEOTIDE SEQUENCE [LARGE SCALE GENOMIC DNA]</scope>
    <source>
        <strain evidence="2">FM 013</strain>
    </source>
</reference>
<dbReference type="Proteomes" id="UP000053732">
    <property type="component" value="Unassembled WGS sequence"/>
</dbReference>
<protein>
    <submittedName>
        <fullName evidence="1">Str. FM013</fullName>
    </submittedName>
</protein>
<evidence type="ECO:0000313" key="2">
    <source>
        <dbReference type="Proteomes" id="UP000053732"/>
    </source>
</evidence>
<dbReference type="AlphaFoldDB" id="A0A0G4PQ04"/>
<proteinExistence type="predicted"/>
<dbReference type="EMBL" id="HG793161">
    <property type="protein sequence ID" value="CRL28449.1"/>
    <property type="molecule type" value="Genomic_DNA"/>
</dbReference>
<name>A0A0G4PQ04_PENC3</name>
<dbReference type="STRING" id="1429867.A0A0G4PQ04"/>
<sequence>MFALSTWKWPALARTDETRAITDFIRDQHLDLKKDAAKLPTKAVTDLELLEIPRLFFLTKNDPTDDELRPKDHEMVTLPAQLGILTDHPPIKPC</sequence>